<evidence type="ECO:0000313" key="2">
    <source>
        <dbReference type="EMBL" id="MBB5511525.1"/>
    </source>
</evidence>
<dbReference type="AlphaFoldDB" id="A0A7W8TT16"/>
<name>A0A7W8TT16_9MICC</name>
<keyword evidence="1" id="KW-0732">Signal</keyword>
<dbReference type="EMBL" id="JACHDR010000001">
    <property type="protein sequence ID" value="MBB5511525.1"/>
    <property type="molecule type" value="Genomic_DNA"/>
</dbReference>
<evidence type="ECO:0000256" key="1">
    <source>
        <dbReference type="SAM" id="SignalP"/>
    </source>
</evidence>
<dbReference type="Gene3D" id="3.40.390.10">
    <property type="entry name" value="Collagenase (Catalytic Domain)"/>
    <property type="match status" value="1"/>
</dbReference>
<dbReference type="InterPro" id="IPR024079">
    <property type="entry name" value="MetalloPept_cat_dom_sf"/>
</dbReference>
<feature type="chain" id="PRO_5031079817" evidence="1">
    <location>
        <begin position="28"/>
        <end position="231"/>
    </location>
</feature>
<dbReference type="Proteomes" id="UP000580797">
    <property type="component" value="Unassembled WGS sequence"/>
</dbReference>
<proteinExistence type="predicted"/>
<feature type="signal peptide" evidence="1">
    <location>
        <begin position="1"/>
        <end position="27"/>
    </location>
</feature>
<keyword evidence="2" id="KW-0645">Protease</keyword>
<organism evidence="2 3">
    <name type="scientific">Neomicrococcus aestuarii</name>
    <dbReference type="NCBI Taxonomy" id="556325"/>
    <lineage>
        <taxon>Bacteria</taxon>
        <taxon>Bacillati</taxon>
        <taxon>Actinomycetota</taxon>
        <taxon>Actinomycetes</taxon>
        <taxon>Micrococcales</taxon>
        <taxon>Micrococcaceae</taxon>
        <taxon>Neomicrococcus</taxon>
    </lineage>
</organism>
<dbReference type="Pfam" id="PF13582">
    <property type="entry name" value="Reprolysin_3"/>
    <property type="match status" value="1"/>
</dbReference>
<accession>A0A7W8TT16</accession>
<protein>
    <submittedName>
        <fullName evidence="2">Putative Zn-dependent protease</fullName>
    </submittedName>
</protein>
<reference evidence="2 3" key="1">
    <citation type="submission" date="2020-08" db="EMBL/GenBank/DDBJ databases">
        <title>Sequencing the genomes of 1000 actinobacteria strains.</title>
        <authorList>
            <person name="Klenk H.-P."/>
        </authorList>
    </citation>
    <scope>NUCLEOTIDE SEQUENCE [LARGE SCALE GENOMIC DNA]</scope>
    <source>
        <strain evidence="2 3">DSM 105783</strain>
    </source>
</reference>
<dbReference type="SUPFAM" id="SSF55486">
    <property type="entry name" value="Metalloproteases ('zincins'), catalytic domain"/>
    <property type="match status" value="1"/>
</dbReference>
<keyword evidence="2" id="KW-0378">Hydrolase</keyword>
<comment type="caution">
    <text evidence="2">The sequence shown here is derived from an EMBL/GenBank/DDBJ whole genome shotgun (WGS) entry which is preliminary data.</text>
</comment>
<gene>
    <name evidence="2" type="ORF">HD598_000212</name>
</gene>
<dbReference type="GO" id="GO:0006508">
    <property type="term" value="P:proteolysis"/>
    <property type="evidence" value="ECO:0007669"/>
    <property type="project" value="UniProtKB-KW"/>
</dbReference>
<evidence type="ECO:0000313" key="3">
    <source>
        <dbReference type="Proteomes" id="UP000580797"/>
    </source>
</evidence>
<dbReference type="GO" id="GO:0008237">
    <property type="term" value="F:metallopeptidase activity"/>
    <property type="evidence" value="ECO:0007669"/>
    <property type="project" value="InterPro"/>
</dbReference>
<sequence>MLAKTGAALASLAVLSASLLGAGVAHAGPSKLSPEDVNDPYGPSRSGFVQPLYDDLQPNWVEDMNSGLYGTAASNWFDTSYWGEGPHYWYASMVEMKPRKADDTGKQDFVIEDRRVEHATFKLDFAPVMNAVNSKTALNVTTGTCAAHPEATCISIVDFTYWSTDASYAGYAQTVGTNAVEVAFNPRVFTTRQSWRGSNAKTIAHEIGHAFGLSHKHSPYGVMNYYEFETL</sequence>